<dbReference type="AlphaFoldDB" id="A0A6C0HL41"/>
<organism evidence="1">
    <name type="scientific">viral metagenome</name>
    <dbReference type="NCBI Taxonomy" id="1070528"/>
    <lineage>
        <taxon>unclassified sequences</taxon>
        <taxon>metagenomes</taxon>
        <taxon>organismal metagenomes</taxon>
    </lineage>
</organism>
<accession>A0A6C0HL41</accession>
<dbReference type="EMBL" id="MN739977">
    <property type="protein sequence ID" value="QHT81124.1"/>
    <property type="molecule type" value="Genomic_DNA"/>
</dbReference>
<reference evidence="1" key="1">
    <citation type="journal article" date="2020" name="Nature">
        <title>Giant virus diversity and host interactions through global metagenomics.</title>
        <authorList>
            <person name="Schulz F."/>
            <person name="Roux S."/>
            <person name="Paez-Espino D."/>
            <person name="Jungbluth S."/>
            <person name="Walsh D.A."/>
            <person name="Denef V.J."/>
            <person name="McMahon K.D."/>
            <person name="Konstantinidis K.T."/>
            <person name="Eloe-Fadrosh E.A."/>
            <person name="Kyrpides N.C."/>
            <person name="Woyke T."/>
        </authorList>
    </citation>
    <scope>NUCLEOTIDE SEQUENCE</scope>
    <source>
        <strain evidence="1">GVMAG-M-3300023184-135</strain>
    </source>
</reference>
<protein>
    <submittedName>
        <fullName evidence="1">Uncharacterized protein</fullName>
    </submittedName>
</protein>
<sequence>MKRLQTLYGWDPSARMTRQATKPIHGSAVKVPQGSGIPGWLCLTRDPTNSTPVALWVPRRVDPKPQVFRVVMDERCFEDSILRVEYTSTHLYVADVWMWNGIKIFNRTTFAWRQNYLKEMISLMYTSCPGFESRAVELRSDTMSDIRGYEYYTDRIGETGLFKEETVSPPKITESTYQITTTDVPDVYKLEGDLGYLRVRTLELSRALRTLGPSFRLKCVKNAEDDGTWTPILH</sequence>
<evidence type="ECO:0000313" key="1">
    <source>
        <dbReference type="EMBL" id="QHT81124.1"/>
    </source>
</evidence>
<name>A0A6C0HL41_9ZZZZ</name>
<proteinExistence type="predicted"/>